<dbReference type="EMBL" id="QNVT01000006">
    <property type="protein sequence ID" value="REC62778.1"/>
    <property type="molecule type" value="Genomic_DNA"/>
</dbReference>
<evidence type="ECO:0008006" key="4">
    <source>
        <dbReference type="Google" id="ProtNLM"/>
    </source>
</evidence>
<sequence length="124" mass="14513">MKTLISVIILFLMSCQPAAKPSYPDKDMEGKYSRKLSPDHQFTLFYNYEENSFSPVKWLSYYVTETKTSILKKEKTKILADTIYWRPDNVLVIIPYREVIKAQTGEDEKSDDDHILIPIKKTTE</sequence>
<protein>
    <recommendedName>
        <fullName evidence="4">Lipoprotein</fullName>
    </recommendedName>
</protein>
<keyword evidence="3" id="KW-1185">Reference proteome</keyword>
<dbReference type="Proteomes" id="UP000256686">
    <property type="component" value="Unassembled WGS sequence"/>
</dbReference>
<feature type="chain" id="PRO_5017538712" description="Lipoprotein" evidence="1">
    <location>
        <begin position="20"/>
        <end position="124"/>
    </location>
</feature>
<evidence type="ECO:0000256" key="1">
    <source>
        <dbReference type="SAM" id="SignalP"/>
    </source>
</evidence>
<keyword evidence="1" id="KW-0732">Signal</keyword>
<comment type="caution">
    <text evidence="2">The sequence shown here is derived from an EMBL/GenBank/DDBJ whole genome shotgun (WGS) entry which is preliminary data.</text>
</comment>
<gene>
    <name evidence="2" type="ORF">DRF65_08115</name>
</gene>
<evidence type="ECO:0000313" key="2">
    <source>
        <dbReference type="EMBL" id="REC62778.1"/>
    </source>
</evidence>
<feature type="signal peptide" evidence="1">
    <location>
        <begin position="1"/>
        <end position="19"/>
    </location>
</feature>
<reference evidence="3" key="1">
    <citation type="submission" date="2018-06" db="EMBL/GenBank/DDBJ databases">
        <authorList>
            <person name="Lum Nde A."/>
            <person name="Hugo C."/>
        </authorList>
    </citation>
    <scope>NUCLEOTIDE SEQUENCE [LARGE SCALE GENOMIC DNA]</scope>
    <source>
        <strain evidence="3">1_F178</strain>
    </source>
</reference>
<name>A0A3D9CAN3_9FLAO</name>
<proteinExistence type="predicted"/>
<dbReference type="PROSITE" id="PS51257">
    <property type="entry name" value="PROKAR_LIPOPROTEIN"/>
    <property type="match status" value="1"/>
</dbReference>
<organism evidence="2 3">
    <name type="scientific">Chryseobacterium pennae</name>
    <dbReference type="NCBI Taxonomy" id="2258962"/>
    <lineage>
        <taxon>Bacteria</taxon>
        <taxon>Pseudomonadati</taxon>
        <taxon>Bacteroidota</taxon>
        <taxon>Flavobacteriia</taxon>
        <taxon>Flavobacteriales</taxon>
        <taxon>Weeksellaceae</taxon>
        <taxon>Chryseobacterium group</taxon>
        <taxon>Chryseobacterium</taxon>
    </lineage>
</organism>
<accession>A0A3D9CAN3</accession>
<evidence type="ECO:0000313" key="3">
    <source>
        <dbReference type="Proteomes" id="UP000256686"/>
    </source>
</evidence>
<dbReference type="AlphaFoldDB" id="A0A3D9CAN3"/>